<keyword evidence="6" id="KW-1185">Reference proteome</keyword>
<evidence type="ECO:0000313" key="6">
    <source>
        <dbReference type="Proteomes" id="UP000198412"/>
    </source>
</evidence>
<reference evidence="6" key="1">
    <citation type="submission" date="2017-06" db="EMBL/GenBank/DDBJ databases">
        <authorList>
            <person name="Varghese N."/>
            <person name="Submissions S."/>
        </authorList>
    </citation>
    <scope>NUCLEOTIDE SEQUENCE [LARGE SCALE GENOMIC DNA]</scope>
    <source>
        <strain evidence="6">DSM 27993</strain>
    </source>
</reference>
<accession>A0A238VRV3</accession>
<evidence type="ECO:0000313" key="5">
    <source>
        <dbReference type="EMBL" id="SNR37062.1"/>
    </source>
</evidence>
<dbReference type="EMBL" id="FZNX01000001">
    <property type="protein sequence ID" value="SNR37062.1"/>
    <property type="molecule type" value="Genomic_DNA"/>
</dbReference>
<evidence type="ECO:0000256" key="1">
    <source>
        <dbReference type="ARBA" id="ARBA00022814"/>
    </source>
</evidence>
<evidence type="ECO:0000256" key="2">
    <source>
        <dbReference type="ARBA" id="ARBA00023015"/>
    </source>
</evidence>
<dbReference type="NCBIfam" id="NF033644">
    <property type="entry name" value="antiterm_UpxY"/>
    <property type="match status" value="1"/>
</dbReference>
<dbReference type="OrthoDB" id="9796143at2"/>
<gene>
    <name evidence="5" type="ORF">SAMN04488111_0955</name>
</gene>
<dbReference type="GO" id="GO:0006354">
    <property type="term" value="P:DNA-templated transcription elongation"/>
    <property type="evidence" value="ECO:0007669"/>
    <property type="project" value="InterPro"/>
</dbReference>
<name>A0A238VRV3_9FLAO</name>
<keyword evidence="2" id="KW-0805">Transcription regulation</keyword>
<dbReference type="PANTHER" id="PTHR30265:SF4">
    <property type="entry name" value="KOW MOTIF FAMILY PROTEIN, EXPRESSED"/>
    <property type="match status" value="1"/>
</dbReference>
<evidence type="ECO:0000256" key="3">
    <source>
        <dbReference type="ARBA" id="ARBA00023163"/>
    </source>
</evidence>
<protein>
    <submittedName>
        <fullName evidence="5">Transcription antitermination factor NusG</fullName>
    </submittedName>
</protein>
<dbReference type="PANTHER" id="PTHR30265">
    <property type="entry name" value="RHO-INTERACTING TRANSCRIPTION TERMINATION FACTOR NUSG"/>
    <property type="match status" value="1"/>
</dbReference>
<keyword evidence="3" id="KW-0804">Transcription</keyword>
<keyword evidence="1" id="KW-0889">Transcription antitermination</keyword>
<dbReference type="SUPFAM" id="SSF82679">
    <property type="entry name" value="N-utilization substance G protein NusG, N-terminal domain"/>
    <property type="match status" value="1"/>
</dbReference>
<dbReference type="Proteomes" id="UP000198412">
    <property type="component" value="Unassembled WGS sequence"/>
</dbReference>
<sequence length="156" mass="18051">MTWFVLYIKPKNEKKVALQLEELGLTIYCPFITEIRQWSDRKKKIETPLLPSYIFVKLLEKDRELVFQVPGVVRYLFWLGKPAIVKDKEIETLQQWLKNDVLDVRVVGLQPGDKMAISKGPFKGKEGIVQEISNNRVQLVLLELGIKITLTKQKAA</sequence>
<dbReference type="CDD" id="cd09895">
    <property type="entry name" value="NGN_SP_UpxY"/>
    <property type="match status" value="1"/>
</dbReference>
<dbReference type="InterPro" id="IPR036735">
    <property type="entry name" value="NGN_dom_sf"/>
</dbReference>
<evidence type="ECO:0000259" key="4">
    <source>
        <dbReference type="SMART" id="SM00738"/>
    </source>
</evidence>
<dbReference type="GO" id="GO:0031564">
    <property type="term" value="P:transcription antitermination"/>
    <property type="evidence" value="ECO:0007669"/>
    <property type="project" value="UniProtKB-KW"/>
</dbReference>
<dbReference type="InterPro" id="IPR006645">
    <property type="entry name" value="NGN-like_dom"/>
</dbReference>
<dbReference type="SMART" id="SM00738">
    <property type="entry name" value="NGN"/>
    <property type="match status" value="1"/>
</dbReference>
<dbReference type="InterPro" id="IPR043425">
    <property type="entry name" value="NusG-like"/>
</dbReference>
<organism evidence="5 6">
    <name type="scientific">Lutibacter flavus</name>
    <dbReference type="NCBI Taxonomy" id="691689"/>
    <lineage>
        <taxon>Bacteria</taxon>
        <taxon>Pseudomonadati</taxon>
        <taxon>Bacteroidota</taxon>
        <taxon>Flavobacteriia</taxon>
        <taxon>Flavobacteriales</taxon>
        <taxon>Flavobacteriaceae</taxon>
        <taxon>Lutibacter</taxon>
    </lineage>
</organism>
<feature type="domain" description="NusG-like N-terminal" evidence="4">
    <location>
        <begin position="1"/>
        <end position="97"/>
    </location>
</feature>
<dbReference type="InterPro" id="IPR008991">
    <property type="entry name" value="Translation_prot_SH3-like_sf"/>
</dbReference>
<dbReference type="Pfam" id="PF02357">
    <property type="entry name" value="NusG"/>
    <property type="match status" value="1"/>
</dbReference>
<dbReference type="SUPFAM" id="SSF50104">
    <property type="entry name" value="Translation proteins SH3-like domain"/>
    <property type="match status" value="1"/>
</dbReference>
<dbReference type="RefSeq" id="WP_089377249.1">
    <property type="nucleotide sequence ID" value="NZ_FZNX01000001.1"/>
</dbReference>
<dbReference type="AlphaFoldDB" id="A0A238VRV3"/>
<dbReference type="Gene3D" id="3.30.70.940">
    <property type="entry name" value="NusG, N-terminal domain"/>
    <property type="match status" value="1"/>
</dbReference>
<proteinExistence type="predicted"/>